<gene>
    <name evidence="1" type="ORF">M947_07275</name>
</gene>
<dbReference type="GO" id="GO:0042601">
    <property type="term" value="C:endospore-forming forespore"/>
    <property type="evidence" value="ECO:0007669"/>
    <property type="project" value="TreeGrafter"/>
</dbReference>
<dbReference type="RefSeq" id="WP_021287712.1">
    <property type="nucleotide sequence ID" value="NZ_AUPZ01000009.1"/>
</dbReference>
<name>T0JR00_9BACT</name>
<dbReference type="eggNOG" id="COG1533">
    <property type="taxonomic scope" value="Bacteria"/>
</dbReference>
<dbReference type="Proteomes" id="UP000015520">
    <property type="component" value="Unassembled WGS sequence"/>
</dbReference>
<keyword evidence="2" id="KW-1185">Reference proteome</keyword>
<organism evidence="1 2">
    <name type="scientific">Sulfurimonas hongkongensis</name>
    <dbReference type="NCBI Taxonomy" id="1172190"/>
    <lineage>
        <taxon>Bacteria</taxon>
        <taxon>Pseudomonadati</taxon>
        <taxon>Campylobacterota</taxon>
        <taxon>Epsilonproteobacteria</taxon>
        <taxon>Campylobacterales</taxon>
        <taxon>Sulfurimonadaceae</taxon>
        <taxon>Sulfurimonas</taxon>
    </lineage>
</organism>
<dbReference type="Pfam" id="PF20903">
    <property type="entry name" value="SPL"/>
    <property type="match status" value="1"/>
</dbReference>
<comment type="caution">
    <text evidence="1">The sequence shown here is derived from an EMBL/GenBank/DDBJ whole genome shotgun (WGS) entry which is preliminary data.</text>
</comment>
<dbReference type="PANTHER" id="PTHR37822">
    <property type="entry name" value="SPORE PHOTOPRODUCT LYASE-RELATED"/>
    <property type="match status" value="1"/>
</dbReference>
<dbReference type="GO" id="GO:1904047">
    <property type="term" value="F:S-adenosyl-L-methionine binding"/>
    <property type="evidence" value="ECO:0007669"/>
    <property type="project" value="TreeGrafter"/>
</dbReference>
<dbReference type="PANTHER" id="PTHR37822:SF2">
    <property type="entry name" value="SPORE PHOTOPRODUCT LYASE"/>
    <property type="match status" value="1"/>
</dbReference>
<dbReference type="GO" id="GO:0003913">
    <property type="term" value="F:DNA photolyase activity"/>
    <property type="evidence" value="ECO:0007669"/>
    <property type="project" value="TreeGrafter"/>
</dbReference>
<dbReference type="InterPro" id="IPR049539">
    <property type="entry name" value="SPL"/>
</dbReference>
<evidence type="ECO:0000313" key="1">
    <source>
        <dbReference type="EMBL" id="EQB39262.1"/>
    </source>
</evidence>
<dbReference type="PATRIC" id="fig|1172190.3.peg.1408"/>
<dbReference type="Gene3D" id="3.80.30.30">
    <property type="match status" value="1"/>
</dbReference>
<dbReference type="EMBL" id="AUPZ01000009">
    <property type="protein sequence ID" value="EQB39262.1"/>
    <property type="molecule type" value="Genomic_DNA"/>
</dbReference>
<reference evidence="1 2" key="1">
    <citation type="submission" date="2013-07" db="EMBL/GenBank/DDBJ databases">
        <title>Sulfurimonas hongkongensis AST-10 Genome Sequencing.</title>
        <authorList>
            <person name="Cai L."/>
            <person name="Zhang T."/>
        </authorList>
    </citation>
    <scope>NUCLEOTIDE SEQUENCE [LARGE SCALE GENOMIC DNA]</scope>
    <source>
        <strain evidence="1 2">AST-10</strain>
    </source>
</reference>
<protein>
    <recommendedName>
        <fullName evidence="3">DNA repair photolyase</fullName>
    </recommendedName>
</protein>
<dbReference type="GO" id="GO:0051539">
    <property type="term" value="F:4 iron, 4 sulfur cluster binding"/>
    <property type="evidence" value="ECO:0007669"/>
    <property type="project" value="TreeGrafter"/>
</dbReference>
<sequence>MDLYLEKFNNSIKNTLFKKLPSEMQEFIKQKSLVLRFSHQEIKQIIDIARDLNLWDEGSIIDIFPQHDQKRVVFARLKKAYDEIRSKPNSYKNFKLKNIPQEQKFTFAKEAKEGFGLGLCPVASEKTRCCNLLTLDAVESCGFDCSYCSIQSFYNQNTITFDSNFKDKLKNLKLDANKTYHIGTGQASDSLMWGNREGILDALFSFARENPNVILEFKTKSDNIKYFLENSVPKNILCTWSLNTPTIIENEEHLSASLDKRIKSARTLADKGIKVGFHFHPIVHYEGYLDEYKEVYKRLLNEFNAHEVALVSFGTLTFIKPVIKQLRERDFKTKITQMPLVDASGKGSYPETIKVEMFKHAYESFAPWHPKGTSLGAHKDTFFYLCMESHEMWAKCFGYGYSTNNDFERAMLSAYAKKLGMDFLI</sequence>
<dbReference type="OrthoDB" id="368646at2"/>
<evidence type="ECO:0000313" key="2">
    <source>
        <dbReference type="Proteomes" id="UP000015520"/>
    </source>
</evidence>
<dbReference type="STRING" id="1172190.M947_07275"/>
<evidence type="ECO:0008006" key="3">
    <source>
        <dbReference type="Google" id="ProtNLM"/>
    </source>
</evidence>
<accession>T0JR00</accession>
<proteinExistence type="predicted"/>
<dbReference type="AlphaFoldDB" id="T0JR00"/>